<evidence type="ECO:0000313" key="3">
    <source>
        <dbReference type="Proteomes" id="UP000054302"/>
    </source>
</evidence>
<organism evidence="2 3">
    <name type="scientific">Exophiala mesophila</name>
    <name type="common">Black yeast-like fungus</name>
    <dbReference type="NCBI Taxonomy" id="212818"/>
    <lineage>
        <taxon>Eukaryota</taxon>
        <taxon>Fungi</taxon>
        <taxon>Dikarya</taxon>
        <taxon>Ascomycota</taxon>
        <taxon>Pezizomycotina</taxon>
        <taxon>Eurotiomycetes</taxon>
        <taxon>Chaetothyriomycetidae</taxon>
        <taxon>Chaetothyriales</taxon>
        <taxon>Herpotrichiellaceae</taxon>
        <taxon>Exophiala</taxon>
    </lineage>
</organism>
<dbReference type="OrthoDB" id="4116881at2759"/>
<dbReference type="GeneID" id="27319755"/>
<proteinExistence type="predicted"/>
<dbReference type="OMA" id="WISKNTE"/>
<protein>
    <submittedName>
        <fullName evidence="2">Uncharacterized protein</fullName>
    </submittedName>
</protein>
<dbReference type="Proteomes" id="UP000054302">
    <property type="component" value="Unassembled WGS sequence"/>
</dbReference>
<sequence>MAIHYRLDASSLATAQDAQSHCTIMRFQDLFHFNPPQLLSWCDWVLDFPRPELPAPTVRLCDAKEQHLNTREAQLTDFIKTRLPKTDIFYAFKHENKHRKKSRGQYVVTQLYALYEVEHWPLAKEHVQWTMFVIANLSYDEQVGSDAHVDGLVLPSLPSAAAAMYREMTLAYQAKSVRRTLKSIKHPPRSESSCGSRPMSSNPNQLCQSSAQQGQIPDGWPTRDAYVGSPCRREESVSGHEMSVATVPNHKPHQAVTAAPSATTEATLQQNPRFAIAKRLRRPRVFISSSLRTEVDVTENTCVTPASITPGAPVPWPHSTTETRTQHLPAGLQHLIACNGFYTPSFRDWISKNTEFYEWAMRGHAHWATRSVRRQHQTFVRWILSHPESQSWTARDCFDLARDQVHRKADMAYREWRRHCPSVAFDEDYPFPNWLDKMFAYLLATVRHRDPIPTDATAAFVRELNVKHKVEAAARQQGILWRWARGMSAQLDERKKTVGAIRFRLEASQGFVMDLWTGVTEEVEAFVERINARVTQRNEGIVELPHVV</sequence>
<dbReference type="RefSeq" id="XP_016229817.1">
    <property type="nucleotide sequence ID" value="XM_016366168.1"/>
</dbReference>
<dbReference type="HOGENOM" id="CLU_044603_0_0_1"/>
<reference evidence="2 3" key="1">
    <citation type="submission" date="2015-01" db="EMBL/GenBank/DDBJ databases">
        <title>The Genome Sequence of Exophiala mesophila CBS40295.</title>
        <authorList>
            <consortium name="The Broad Institute Genomics Platform"/>
            <person name="Cuomo C."/>
            <person name="de Hoog S."/>
            <person name="Gorbushina A."/>
            <person name="Stielow B."/>
            <person name="Teixiera M."/>
            <person name="Abouelleil A."/>
            <person name="Chapman S.B."/>
            <person name="Priest M."/>
            <person name="Young S.K."/>
            <person name="Wortman J."/>
            <person name="Nusbaum C."/>
            <person name="Birren B."/>
        </authorList>
    </citation>
    <scope>NUCLEOTIDE SEQUENCE [LARGE SCALE GENOMIC DNA]</scope>
    <source>
        <strain evidence="2 3">CBS 40295</strain>
    </source>
</reference>
<evidence type="ECO:0000313" key="2">
    <source>
        <dbReference type="EMBL" id="KIV98243.1"/>
    </source>
</evidence>
<dbReference type="VEuPathDB" id="FungiDB:PV10_01910"/>
<evidence type="ECO:0000256" key="1">
    <source>
        <dbReference type="SAM" id="MobiDB-lite"/>
    </source>
</evidence>
<dbReference type="EMBL" id="KN847520">
    <property type="protein sequence ID" value="KIV98243.1"/>
    <property type="molecule type" value="Genomic_DNA"/>
</dbReference>
<name>A0A0D2AH29_EXOME</name>
<gene>
    <name evidence="2" type="ORF">PV10_01910</name>
</gene>
<feature type="compositionally biased region" description="Polar residues" evidence="1">
    <location>
        <begin position="190"/>
        <end position="215"/>
    </location>
</feature>
<feature type="region of interest" description="Disordered" evidence="1">
    <location>
        <begin position="180"/>
        <end position="230"/>
    </location>
</feature>
<accession>A0A0D2AH29</accession>
<dbReference type="AlphaFoldDB" id="A0A0D2AH29"/>
<keyword evidence="3" id="KW-1185">Reference proteome</keyword>